<accession>A0ABT6QAE0</accession>
<evidence type="ECO:0000313" key="3">
    <source>
        <dbReference type="Proteomes" id="UP001431775"/>
    </source>
</evidence>
<name>A0ABT6QAE0_9PROT</name>
<evidence type="ECO:0000313" key="2">
    <source>
        <dbReference type="EMBL" id="MDI2113869.1"/>
    </source>
</evidence>
<proteinExistence type="predicted"/>
<dbReference type="Proteomes" id="UP001431775">
    <property type="component" value="Unassembled WGS sequence"/>
</dbReference>
<dbReference type="RefSeq" id="WP_281463519.1">
    <property type="nucleotide sequence ID" value="NZ_JASBAN010000003.1"/>
</dbReference>
<gene>
    <name evidence="2" type="ORF">QJV33_11375</name>
</gene>
<sequence length="257" mass="29199">MSKDGSTKLKSKKEVHLVIQGKGGVGKTLVSSLLAQFYTSQNRNVICIDTDPVNQSFKDIEKLNVKTVHLFKENQNHIDYNSLDKMLSEIVENPATYIIDNGAASFQPMMTYFITDGAIEILLENDYIVVLHLIIATGQELAMTMTGTENIISSMNSEDMLSTILWLNEKNGSFTDYDDNEFEDSPFYQEISNKINGLIYLQQMPEAQEIVFKEMLKNKLTFEEAQQSDDFLLVQKSRLKKIQKSIFEQIDNAIIGI</sequence>
<dbReference type="Gene3D" id="3.40.50.300">
    <property type="entry name" value="P-loop containing nucleotide triphosphate hydrolases"/>
    <property type="match status" value="1"/>
</dbReference>
<dbReference type="EMBL" id="JASBAN010000003">
    <property type="protein sequence ID" value="MDI2113869.1"/>
    <property type="molecule type" value="Genomic_DNA"/>
</dbReference>
<keyword evidence="3" id="KW-1185">Reference proteome</keyword>
<organism evidence="2 3">
    <name type="scientific">Commensalibacter nepenthis</name>
    <dbReference type="NCBI Taxonomy" id="3043872"/>
    <lineage>
        <taxon>Bacteria</taxon>
        <taxon>Pseudomonadati</taxon>
        <taxon>Pseudomonadota</taxon>
        <taxon>Alphaproteobacteria</taxon>
        <taxon>Acetobacterales</taxon>
        <taxon>Acetobacteraceae</taxon>
    </lineage>
</organism>
<protein>
    <submittedName>
        <fullName evidence="2">ArsA-related P-loop ATPase</fullName>
    </submittedName>
</protein>
<dbReference type="InterPro" id="IPR002586">
    <property type="entry name" value="CobQ/CobB/MinD/ParA_Nub-bd_dom"/>
</dbReference>
<evidence type="ECO:0000259" key="1">
    <source>
        <dbReference type="Pfam" id="PF01656"/>
    </source>
</evidence>
<dbReference type="InterPro" id="IPR027417">
    <property type="entry name" value="P-loop_NTPase"/>
</dbReference>
<reference evidence="2" key="1">
    <citation type="submission" date="2023-05" db="EMBL/GenBank/DDBJ databases">
        <title>Whole genome sequence of Commensalibacter sp.</title>
        <authorList>
            <person name="Charoenyingcharoen P."/>
            <person name="Yukphan P."/>
        </authorList>
    </citation>
    <scope>NUCLEOTIDE SEQUENCE</scope>
    <source>
        <strain evidence="2">TBRC 10068</strain>
    </source>
</reference>
<comment type="caution">
    <text evidence="2">The sequence shown here is derived from an EMBL/GenBank/DDBJ whole genome shotgun (WGS) entry which is preliminary data.</text>
</comment>
<dbReference type="Pfam" id="PF01656">
    <property type="entry name" value="CbiA"/>
    <property type="match status" value="1"/>
</dbReference>
<dbReference type="SUPFAM" id="SSF52540">
    <property type="entry name" value="P-loop containing nucleoside triphosphate hydrolases"/>
    <property type="match status" value="1"/>
</dbReference>
<feature type="domain" description="CobQ/CobB/MinD/ParA nucleotide binding" evidence="1">
    <location>
        <begin position="18"/>
        <end position="92"/>
    </location>
</feature>